<comment type="subcellular location">
    <subcellularLocation>
        <location evidence="1">Membrane</location>
    </subcellularLocation>
</comment>
<evidence type="ECO:0000256" key="1">
    <source>
        <dbReference type="ARBA" id="ARBA00004370"/>
    </source>
</evidence>
<dbReference type="OrthoDB" id="2122304at2759"/>
<keyword evidence="2 5" id="KW-0812">Transmembrane</keyword>
<dbReference type="InterPro" id="IPR023352">
    <property type="entry name" value="MAPEG-like_dom_sf"/>
</dbReference>
<gene>
    <name evidence="6" type="ORF">G6O67_003530</name>
</gene>
<evidence type="ECO:0000256" key="3">
    <source>
        <dbReference type="ARBA" id="ARBA00022989"/>
    </source>
</evidence>
<keyword evidence="7" id="KW-1185">Reference proteome</keyword>
<dbReference type="PANTHER" id="PTHR35371:SF1">
    <property type="entry name" value="BLR7753 PROTEIN"/>
    <property type="match status" value="1"/>
</dbReference>
<comment type="caution">
    <text evidence="6">The sequence shown here is derived from an EMBL/GenBank/DDBJ whole genome shotgun (WGS) entry which is preliminary data.</text>
</comment>
<evidence type="ECO:0000256" key="4">
    <source>
        <dbReference type="ARBA" id="ARBA00023136"/>
    </source>
</evidence>
<evidence type="ECO:0000256" key="2">
    <source>
        <dbReference type="ARBA" id="ARBA00022692"/>
    </source>
</evidence>
<name>A0A8H4PRY3_9HYPO</name>
<dbReference type="Proteomes" id="UP000557566">
    <property type="component" value="Unassembled WGS sequence"/>
</dbReference>
<dbReference type="GO" id="GO:0016020">
    <property type="term" value="C:membrane"/>
    <property type="evidence" value="ECO:0007669"/>
    <property type="project" value="UniProtKB-SubCell"/>
</dbReference>
<evidence type="ECO:0000256" key="5">
    <source>
        <dbReference type="SAM" id="Phobius"/>
    </source>
</evidence>
<proteinExistence type="predicted"/>
<evidence type="ECO:0000313" key="7">
    <source>
        <dbReference type="Proteomes" id="UP000557566"/>
    </source>
</evidence>
<feature type="transmembrane region" description="Helical" evidence="5">
    <location>
        <begin position="120"/>
        <end position="141"/>
    </location>
</feature>
<dbReference type="Pfam" id="PF01124">
    <property type="entry name" value="MAPEG"/>
    <property type="match status" value="1"/>
</dbReference>
<accession>A0A8H4PRY3</accession>
<evidence type="ECO:0000313" key="6">
    <source>
        <dbReference type="EMBL" id="KAF4509352.1"/>
    </source>
</evidence>
<dbReference type="AlphaFoldDB" id="A0A8H4PRY3"/>
<feature type="transmembrane region" description="Helical" evidence="5">
    <location>
        <begin position="6"/>
        <end position="27"/>
    </location>
</feature>
<organism evidence="6 7">
    <name type="scientific">Ophiocordyceps sinensis</name>
    <dbReference type="NCBI Taxonomy" id="72228"/>
    <lineage>
        <taxon>Eukaryota</taxon>
        <taxon>Fungi</taxon>
        <taxon>Dikarya</taxon>
        <taxon>Ascomycota</taxon>
        <taxon>Pezizomycotina</taxon>
        <taxon>Sordariomycetes</taxon>
        <taxon>Hypocreomycetidae</taxon>
        <taxon>Hypocreales</taxon>
        <taxon>Ophiocordycipitaceae</taxon>
        <taxon>Ophiocordyceps</taxon>
    </lineage>
</organism>
<evidence type="ECO:0008006" key="8">
    <source>
        <dbReference type="Google" id="ProtNLM"/>
    </source>
</evidence>
<keyword evidence="3 5" id="KW-1133">Transmembrane helix</keyword>
<reference evidence="6 7" key="1">
    <citation type="journal article" date="2020" name="Genome Biol. Evol.">
        <title>A new high-quality draft genome assembly of the Chinese cordyceps Ophiocordyceps sinensis.</title>
        <authorList>
            <person name="Shu R."/>
            <person name="Zhang J."/>
            <person name="Meng Q."/>
            <person name="Zhang H."/>
            <person name="Zhou G."/>
            <person name="Li M."/>
            <person name="Wu P."/>
            <person name="Zhao Y."/>
            <person name="Chen C."/>
            <person name="Qin Q."/>
        </authorList>
    </citation>
    <scope>NUCLEOTIDE SEQUENCE [LARGE SCALE GENOMIC DNA]</scope>
    <source>
        <strain evidence="6 7">IOZ07</strain>
    </source>
</reference>
<dbReference type="Gene3D" id="1.20.120.550">
    <property type="entry name" value="Membrane associated eicosanoid/glutathione metabolism-like domain"/>
    <property type="match status" value="1"/>
</dbReference>
<feature type="transmembrane region" description="Helical" evidence="5">
    <location>
        <begin position="87"/>
        <end position="108"/>
    </location>
</feature>
<protein>
    <recommendedName>
        <fullName evidence="8">Membrane associated eicosanoid/glutathione metabolism-like domain protein</fullName>
    </recommendedName>
</protein>
<dbReference type="SUPFAM" id="SSF161084">
    <property type="entry name" value="MAPEG domain-like"/>
    <property type="match status" value="1"/>
</dbReference>
<keyword evidence="4 5" id="KW-0472">Membrane</keyword>
<dbReference type="InterPro" id="IPR001129">
    <property type="entry name" value="Membr-assoc_MAPEG"/>
</dbReference>
<sequence length="147" mass="16056">MAKIPAAYFLCWAPHIYAAGVLAGKVYDNANPRDFRDNVVKSEALEKATKQRILRAEGASQNGFESLGFFAAAVVAGNMAGLGATELNALSVSYVATRLAFVVVYVHFQTDRWWSAPRSAFWLAGIGLVFRLWIRAGLVVMRAGRMA</sequence>
<dbReference type="EMBL" id="JAAVMX010000004">
    <property type="protein sequence ID" value="KAF4509352.1"/>
    <property type="molecule type" value="Genomic_DNA"/>
</dbReference>
<dbReference type="PANTHER" id="PTHR35371">
    <property type="entry name" value="INNER MEMBRANE PROTEIN"/>
    <property type="match status" value="1"/>
</dbReference>